<sequence>MKEANLLRLVRSFIISRITYAISYLKTTKAEKDKVDILIRKGAKAALGFPTCTATETILNLGV</sequence>
<name>A0ACB7RUL6_HYAAI</name>
<reference evidence="1" key="1">
    <citation type="submission" date="2020-05" db="EMBL/GenBank/DDBJ databases">
        <title>Large-scale comparative analyses of tick genomes elucidate their genetic diversity and vector capacities.</title>
        <authorList>
            <person name="Jia N."/>
            <person name="Wang J."/>
            <person name="Shi W."/>
            <person name="Du L."/>
            <person name="Sun Y."/>
            <person name="Zhan W."/>
            <person name="Jiang J."/>
            <person name="Wang Q."/>
            <person name="Zhang B."/>
            <person name="Ji P."/>
            <person name="Sakyi L.B."/>
            <person name="Cui X."/>
            <person name="Yuan T."/>
            <person name="Jiang B."/>
            <person name="Yang W."/>
            <person name="Lam T.T.-Y."/>
            <person name="Chang Q."/>
            <person name="Ding S."/>
            <person name="Wang X."/>
            <person name="Zhu J."/>
            <person name="Ruan X."/>
            <person name="Zhao L."/>
            <person name="Wei J."/>
            <person name="Que T."/>
            <person name="Du C."/>
            <person name="Cheng J."/>
            <person name="Dai P."/>
            <person name="Han X."/>
            <person name="Huang E."/>
            <person name="Gao Y."/>
            <person name="Liu J."/>
            <person name="Shao H."/>
            <person name="Ye R."/>
            <person name="Li L."/>
            <person name="Wei W."/>
            <person name="Wang X."/>
            <person name="Wang C."/>
            <person name="Yang T."/>
            <person name="Huo Q."/>
            <person name="Li W."/>
            <person name="Guo W."/>
            <person name="Chen H."/>
            <person name="Zhou L."/>
            <person name="Ni X."/>
            <person name="Tian J."/>
            <person name="Zhou Y."/>
            <person name="Sheng Y."/>
            <person name="Liu T."/>
            <person name="Pan Y."/>
            <person name="Xia L."/>
            <person name="Li J."/>
            <person name="Zhao F."/>
            <person name="Cao W."/>
        </authorList>
    </citation>
    <scope>NUCLEOTIDE SEQUENCE</scope>
    <source>
        <strain evidence="1">Hyas-2018</strain>
    </source>
</reference>
<evidence type="ECO:0000313" key="2">
    <source>
        <dbReference type="Proteomes" id="UP000821845"/>
    </source>
</evidence>
<proteinExistence type="predicted"/>
<comment type="caution">
    <text evidence="1">The sequence shown here is derived from an EMBL/GenBank/DDBJ whole genome shotgun (WGS) entry which is preliminary data.</text>
</comment>
<organism evidence="1 2">
    <name type="scientific">Hyalomma asiaticum</name>
    <name type="common">Tick</name>
    <dbReference type="NCBI Taxonomy" id="266040"/>
    <lineage>
        <taxon>Eukaryota</taxon>
        <taxon>Metazoa</taxon>
        <taxon>Ecdysozoa</taxon>
        <taxon>Arthropoda</taxon>
        <taxon>Chelicerata</taxon>
        <taxon>Arachnida</taxon>
        <taxon>Acari</taxon>
        <taxon>Parasitiformes</taxon>
        <taxon>Ixodida</taxon>
        <taxon>Ixodoidea</taxon>
        <taxon>Ixodidae</taxon>
        <taxon>Hyalomminae</taxon>
        <taxon>Hyalomma</taxon>
    </lineage>
</organism>
<evidence type="ECO:0000313" key="1">
    <source>
        <dbReference type="EMBL" id="KAH6926627.1"/>
    </source>
</evidence>
<dbReference type="Proteomes" id="UP000821845">
    <property type="component" value="Chromosome 7"/>
</dbReference>
<keyword evidence="2" id="KW-1185">Reference proteome</keyword>
<gene>
    <name evidence="1" type="ORF">HPB50_020304</name>
</gene>
<dbReference type="EMBL" id="CM023487">
    <property type="protein sequence ID" value="KAH6926627.1"/>
    <property type="molecule type" value="Genomic_DNA"/>
</dbReference>
<accession>A0ACB7RUL6</accession>
<protein>
    <submittedName>
        <fullName evidence="1">Uncharacterized protein</fullName>
    </submittedName>
</protein>